<dbReference type="Pfam" id="PF12697">
    <property type="entry name" value="Abhydrolase_6"/>
    <property type="match status" value="1"/>
</dbReference>
<protein>
    <submittedName>
        <fullName evidence="3">Alpha/beta hydrolase</fullName>
    </submittedName>
</protein>
<comment type="caution">
    <text evidence="3">The sequence shown here is derived from an EMBL/GenBank/DDBJ whole genome shotgun (WGS) entry which is preliminary data.</text>
</comment>
<dbReference type="InterPro" id="IPR029058">
    <property type="entry name" value="AB_hydrolase_fold"/>
</dbReference>
<evidence type="ECO:0000256" key="1">
    <source>
        <dbReference type="SAM" id="SignalP"/>
    </source>
</evidence>
<dbReference type="Gene3D" id="3.40.50.1820">
    <property type="entry name" value="alpha/beta hydrolase"/>
    <property type="match status" value="1"/>
</dbReference>
<feature type="chain" id="PRO_5021233429" evidence="1">
    <location>
        <begin position="23"/>
        <end position="305"/>
    </location>
</feature>
<evidence type="ECO:0000313" key="3">
    <source>
        <dbReference type="EMBL" id="TFW11966.1"/>
    </source>
</evidence>
<dbReference type="InterPro" id="IPR050228">
    <property type="entry name" value="Carboxylesterase_BioH"/>
</dbReference>
<sequence length="305" mass="33158">MMIRLFVSLVATLFVFVPAAQAQVQAQIQGRLPVQAPAFSSSRIIVETRGTGPDIIFIPGLGSTGSAWRSTADRLDDCYRVHLVTVRGFGETDIGDNVSGGLAGPAASEIERYIREQRIDRPAVIGHSLGGQIALRVAADMGDRIGRVMVVDSSPFFPSLVDARATSAQVEPLARLGYQALLLFGDQALKSQVAAFGVDMGLAGDMVFQGLGLQGGDRRVLAQGLYEALTVDLRPRLSQITAPVTVVYGWTRDTEAPRNRLEGLYRYGFQGLPRTARFERIEGAQHQVMIEQPQRFLAAVQRFLS</sequence>
<gene>
    <name evidence="3" type="ORF">EGY25_07870</name>
</gene>
<dbReference type="AlphaFoldDB" id="A0A4Y9RW26"/>
<evidence type="ECO:0000313" key="4">
    <source>
        <dbReference type="Proteomes" id="UP000298216"/>
    </source>
</evidence>
<keyword evidence="1" id="KW-0732">Signal</keyword>
<feature type="domain" description="AB hydrolase-1" evidence="2">
    <location>
        <begin position="55"/>
        <end position="299"/>
    </location>
</feature>
<evidence type="ECO:0000259" key="2">
    <source>
        <dbReference type="Pfam" id="PF12697"/>
    </source>
</evidence>
<proteinExistence type="predicted"/>
<reference evidence="3 4" key="1">
    <citation type="submission" date="2019-03" db="EMBL/GenBank/DDBJ databases">
        <title>Draft genome of Brevundimonas sp. a heavy metal resistant soil bacteria.</title>
        <authorList>
            <person name="Soto J."/>
        </authorList>
    </citation>
    <scope>NUCLEOTIDE SEQUENCE [LARGE SCALE GENOMIC DNA]</scope>
    <source>
        <strain evidence="3 4">B-10</strain>
    </source>
</reference>
<dbReference type="GO" id="GO:0016787">
    <property type="term" value="F:hydrolase activity"/>
    <property type="evidence" value="ECO:0007669"/>
    <property type="project" value="UniProtKB-KW"/>
</dbReference>
<dbReference type="InterPro" id="IPR000073">
    <property type="entry name" value="AB_hydrolase_1"/>
</dbReference>
<dbReference type="EMBL" id="SPVH01000006">
    <property type="protein sequence ID" value="TFW11966.1"/>
    <property type="molecule type" value="Genomic_DNA"/>
</dbReference>
<dbReference type="PANTHER" id="PTHR43194:SF2">
    <property type="entry name" value="PEROXISOMAL MEMBRANE PROTEIN LPX1"/>
    <property type="match status" value="1"/>
</dbReference>
<feature type="signal peptide" evidence="1">
    <location>
        <begin position="1"/>
        <end position="22"/>
    </location>
</feature>
<accession>A0A4Y9RW26</accession>
<dbReference type="SUPFAM" id="SSF53474">
    <property type="entry name" value="alpha/beta-Hydrolases"/>
    <property type="match status" value="1"/>
</dbReference>
<dbReference type="Proteomes" id="UP000298216">
    <property type="component" value="Unassembled WGS sequence"/>
</dbReference>
<keyword evidence="3" id="KW-0378">Hydrolase</keyword>
<dbReference type="PANTHER" id="PTHR43194">
    <property type="entry name" value="HYDROLASE ALPHA/BETA FOLD FAMILY"/>
    <property type="match status" value="1"/>
</dbReference>
<organism evidence="3 4">
    <name type="scientific">Brevundimonas intermedia</name>
    <dbReference type="NCBI Taxonomy" id="74315"/>
    <lineage>
        <taxon>Bacteria</taxon>
        <taxon>Pseudomonadati</taxon>
        <taxon>Pseudomonadota</taxon>
        <taxon>Alphaproteobacteria</taxon>
        <taxon>Caulobacterales</taxon>
        <taxon>Caulobacteraceae</taxon>
        <taxon>Brevundimonas</taxon>
    </lineage>
</organism>
<name>A0A4Y9RW26_9CAUL</name>
<dbReference type="PRINTS" id="PR00111">
    <property type="entry name" value="ABHYDROLASE"/>
</dbReference>
<keyword evidence="4" id="KW-1185">Reference proteome</keyword>
<dbReference type="OrthoDB" id="7172093at2"/>